<feature type="transmembrane region" description="Helical" evidence="6">
    <location>
        <begin position="148"/>
        <end position="167"/>
    </location>
</feature>
<feature type="transmembrane region" description="Helical" evidence="6">
    <location>
        <begin position="95"/>
        <end position="113"/>
    </location>
</feature>
<keyword evidence="3 6" id="KW-0812">Transmembrane</keyword>
<evidence type="ECO:0000256" key="6">
    <source>
        <dbReference type="SAM" id="Phobius"/>
    </source>
</evidence>
<name>A0A1H0C2F0_9BACT</name>
<keyword evidence="8" id="KW-1185">Reference proteome</keyword>
<dbReference type="PROSITE" id="PS51257">
    <property type="entry name" value="PROKAR_LIPOPROTEIN"/>
    <property type="match status" value="1"/>
</dbReference>
<proteinExistence type="predicted"/>
<comment type="subcellular location">
    <subcellularLocation>
        <location evidence="1">Cell membrane</location>
        <topology evidence="1">Multi-pass membrane protein</topology>
    </subcellularLocation>
</comment>
<evidence type="ECO:0000256" key="2">
    <source>
        <dbReference type="ARBA" id="ARBA00022475"/>
    </source>
</evidence>
<keyword evidence="4 6" id="KW-1133">Transmembrane helix</keyword>
<feature type="transmembrane region" description="Helical" evidence="6">
    <location>
        <begin position="296"/>
        <end position="312"/>
    </location>
</feature>
<dbReference type="PANTHER" id="PTHR47089">
    <property type="entry name" value="ABC TRANSPORTER, PERMEASE PROTEIN"/>
    <property type="match status" value="1"/>
</dbReference>
<evidence type="ECO:0000256" key="1">
    <source>
        <dbReference type="ARBA" id="ARBA00004651"/>
    </source>
</evidence>
<dbReference type="OrthoDB" id="9809785at2"/>
<evidence type="ECO:0000256" key="4">
    <source>
        <dbReference type="ARBA" id="ARBA00022989"/>
    </source>
</evidence>
<dbReference type="Pfam" id="PF02653">
    <property type="entry name" value="BPD_transp_2"/>
    <property type="match status" value="1"/>
</dbReference>
<dbReference type="PANTHER" id="PTHR47089:SF1">
    <property type="entry name" value="GUANOSINE ABC TRANSPORTER PERMEASE PROTEIN NUPP"/>
    <property type="match status" value="1"/>
</dbReference>
<feature type="transmembrane region" description="Helical" evidence="6">
    <location>
        <begin position="324"/>
        <end position="343"/>
    </location>
</feature>
<dbReference type="STRING" id="206665.SAMN04488516_102378"/>
<dbReference type="InterPro" id="IPR001851">
    <property type="entry name" value="ABC_transp_permease"/>
</dbReference>
<feature type="transmembrane region" description="Helical" evidence="6">
    <location>
        <begin position="198"/>
        <end position="216"/>
    </location>
</feature>
<dbReference type="EMBL" id="FNIN01000002">
    <property type="protein sequence ID" value="SDN52010.1"/>
    <property type="molecule type" value="Genomic_DNA"/>
</dbReference>
<feature type="transmembrane region" description="Helical" evidence="6">
    <location>
        <begin position="242"/>
        <end position="263"/>
    </location>
</feature>
<gene>
    <name evidence="7" type="ORF">SAMN04488516_102378</name>
</gene>
<reference evidence="7 8" key="1">
    <citation type="submission" date="2016-10" db="EMBL/GenBank/DDBJ databases">
        <authorList>
            <person name="de Groot N.N."/>
        </authorList>
    </citation>
    <scope>NUCLEOTIDE SEQUENCE [LARGE SCALE GENOMIC DNA]</scope>
    <source>
        <strain evidence="7 8">DSM 15269</strain>
    </source>
</reference>
<dbReference type="GO" id="GO:0022857">
    <property type="term" value="F:transmembrane transporter activity"/>
    <property type="evidence" value="ECO:0007669"/>
    <property type="project" value="InterPro"/>
</dbReference>
<evidence type="ECO:0000256" key="3">
    <source>
        <dbReference type="ARBA" id="ARBA00022692"/>
    </source>
</evidence>
<evidence type="ECO:0000256" key="5">
    <source>
        <dbReference type="ARBA" id="ARBA00023136"/>
    </source>
</evidence>
<sequence>MPKIRIVKKEKGASPLFKLFIVLSSFLLAVLLGACLLKLQNKEPWHGIVLFFQGGFGSKFALEDMIIKAIPIYFCSLGVALAFKLRIWNIGAEGQYALGAIGASLVALSGLSLGKAMLVSMGLVAGFFGGLFALLAGYLKVKYEANEIIITLMLNYIGIYFLEYLVYGPLKDPISFGFPMSPIFPDNAILGTIGDTRINTGLVLAIFIGILFFIFLKYTKIGYELKICGESSKSAIYAYIKYNNLILLSMFLSGFLAGIAGFVEVSANLNRLQPSVILGYGYTAIIVAWLAELSPFYIGVFSLLLAGFRVGVENLQLEMQVPASFSHVLQGLLLLIILIMSFFKEYKLIRQ</sequence>
<dbReference type="Proteomes" id="UP000199602">
    <property type="component" value="Unassembled WGS sequence"/>
</dbReference>
<evidence type="ECO:0000313" key="7">
    <source>
        <dbReference type="EMBL" id="SDN52010.1"/>
    </source>
</evidence>
<dbReference type="GO" id="GO:0005886">
    <property type="term" value="C:plasma membrane"/>
    <property type="evidence" value="ECO:0007669"/>
    <property type="project" value="UniProtKB-SubCell"/>
</dbReference>
<dbReference type="CDD" id="cd06580">
    <property type="entry name" value="TM_PBP1_transp_TpRbsC_like"/>
    <property type="match status" value="1"/>
</dbReference>
<keyword evidence="5 6" id="KW-0472">Membrane</keyword>
<accession>A0A1H0C2F0</accession>
<dbReference type="RefSeq" id="WP_092063916.1">
    <property type="nucleotide sequence ID" value="NZ_FNIN01000002.1"/>
</dbReference>
<feature type="transmembrane region" description="Helical" evidence="6">
    <location>
        <begin position="65"/>
        <end position="83"/>
    </location>
</feature>
<dbReference type="AlphaFoldDB" id="A0A1H0C2F0"/>
<protein>
    <submittedName>
        <fullName evidence="7">Nucleoside ABC transporter membrane protein</fullName>
    </submittedName>
</protein>
<organism evidence="7 8">
    <name type="scientific">Desulfonauticus submarinus</name>
    <dbReference type="NCBI Taxonomy" id="206665"/>
    <lineage>
        <taxon>Bacteria</taxon>
        <taxon>Pseudomonadati</taxon>
        <taxon>Thermodesulfobacteriota</taxon>
        <taxon>Desulfovibrionia</taxon>
        <taxon>Desulfovibrionales</taxon>
        <taxon>Desulfonauticaceae</taxon>
        <taxon>Desulfonauticus</taxon>
    </lineage>
</organism>
<keyword evidence="2" id="KW-1003">Cell membrane</keyword>
<evidence type="ECO:0000313" key="8">
    <source>
        <dbReference type="Proteomes" id="UP000199602"/>
    </source>
</evidence>
<feature type="transmembrane region" description="Helical" evidence="6">
    <location>
        <begin position="119"/>
        <end position="141"/>
    </location>
</feature>